<evidence type="ECO:0008006" key="4">
    <source>
        <dbReference type="Google" id="ProtNLM"/>
    </source>
</evidence>
<feature type="transmembrane region" description="Helical" evidence="1">
    <location>
        <begin position="6"/>
        <end position="22"/>
    </location>
</feature>
<keyword evidence="3" id="KW-1185">Reference proteome</keyword>
<keyword evidence="1" id="KW-1133">Transmembrane helix</keyword>
<gene>
    <name evidence="2" type="ORF">SAMN04488056_11076</name>
</gene>
<dbReference type="PANTHER" id="PTHR38602:SF1">
    <property type="entry name" value="INNER MEMBRANE PROTEIN"/>
    <property type="match status" value="1"/>
</dbReference>
<organism evidence="2 3">
    <name type="scientific">Cohaesibacter marisflavi</name>
    <dbReference type="NCBI Taxonomy" id="655353"/>
    <lineage>
        <taxon>Bacteria</taxon>
        <taxon>Pseudomonadati</taxon>
        <taxon>Pseudomonadota</taxon>
        <taxon>Alphaproteobacteria</taxon>
        <taxon>Hyphomicrobiales</taxon>
        <taxon>Cohaesibacteraceae</taxon>
    </lineage>
</organism>
<keyword evidence="1" id="KW-0812">Transmembrane</keyword>
<dbReference type="OrthoDB" id="9815199at2"/>
<proteinExistence type="predicted"/>
<name>A0A1I5IYM9_9HYPH</name>
<reference evidence="2 3" key="1">
    <citation type="submission" date="2016-10" db="EMBL/GenBank/DDBJ databases">
        <authorList>
            <person name="de Groot N.N."/>
        </authorList>
    </citation>
    <scope>NUCLEOTIDE SEQUENCE [LARGE SCALE GENOMIC DNA]</scope>
    <source>
        <strain evidence="2 3">CGMCC 1.9157</strain>
    </source>
</reference>
<dbReference type="AlphaFoldDB" id="A0A1I5IYM9"/>
<accession>A0A1I5IYM9</accession>
<dbReference type="InterPro" id="IPR019201">
    <property type="entry name" value="DUF2065"/>
</dbReference>
<sequence length="61" mass="6655">MSDFLAAIGLVFVIEGFLWAAMPRSMKRMMLEVATIPGGNLRIGGLVAMVFGVLLVWMIRG</sequence>
<dbReference type="PANTHER" id="PTHR38602">
    <property type="entry name" value="INNER MEMBRANE PROTEIN-RELATED"/>
    <property type="match status" value="1"/>
</dbReference>
<feature type="transmembrane region" description="Helical" evidence="1">
    <location>
        <begin position="43"/>
        <end position="59"/>
    </location>
</feature>
<dbReference type="RefSeq" id="WP_090074261.1">
    <property type="nucleotide sequence ID" value="NZ_FOVR01000010.1"/>
</dbReference>
<evidence type="ECO:0000313" key="3">
    <source>
        <dbReference type="Proteomes" id="UP000199236"/>
    </source>
</evidence>
<dbReference type="Pfam" id="PF09838">
    <property type="entry name" value="DUF2065"/>
    <property type="match status" value="1"/>
</dbReference>
<dbReference type="STRING" id="655353.SAMN04488056_11076"/>
<evidence type="ECO:0000256" key="1">
    <source>
        <dbReference type="SAM" id="Phobius"/>
    </source>
</evidence>
<evidence type="ECO:0000313" key="2">
    <source>
        <dbReference type="EMBL" id="SFO65592.1"/>
    </source>
</evidence>
<dbReference type="Proteomes" id="UP000199236">
    <property type="component" value="Unassembled WGS sequence"/>
</dbReference>
<protein>
    <recommendedName>
        <fullName evidence="4">DUF2065 domain-containing protein</fullName>
    </recommendedName>
</protein>
<keyword evidence="1" id="KW-0472">Membrane</keyword>
<dbReference type="EMBL" id="FOVR01000010">
    <property type="protein sequence ID" value="SFO65592.1"/>
    <property type="molecule type" value="Genomic_DNA"/>
</dbReference>